<proteinExistence type="inferred from homology"/>
<dbReference type="NCBIfam" id="TIGR00347">
    <property type="entry name" value="bioD"/>
    <property type="match status" value="1"/>
</dbReference>
<dbReference type="Gene3D" id="3.40.50.300">
    <property type="entry name" value="P-loop containing nucleotide triphosphate hydrolases"/>
    <property type="match status" value="1"/>
</dbReference>
<comment type="function">
    <text evidence="2">Catalyzes a mechanistically unusual reaction, the ATP-dependent insertion of CO2 between the N7 and N8 nitrogen atoms of 7,8-diaminopelargonic acid (DAPA, also called 7,8-diammoniononanoate) to form a ureido ring.</text>
</comment>
<dbReference type="GO" id="GO:0005524">
    <property type="term" value="F:ATP binding"/>
    <property type="evidence" value="ECO:0007669"/>
    <property type="project" value="UniProtKB-UniRule"/>
</dbReference>
<reference evidence="3 4" key="1">
    <citation type="submission" date="2016-10" db="EMBL/GenBank/DDBJ databases">
        <authorList>
            <person name="de Groot N.N."/>
        </authorList>
    </citation>
    <scope>NUCLEOTIDE SEQUENCE [LARGE SCALE GENOMIC DNA]</scope>
    <source>
        <strain evidence="3 4">DSM 21228</strain>
    </source>
</reference>
<dbReference type="GO" id="GO:0004141">
    <property type="term" value="F:dethiobiotin synthase activity"/>
    <property type="evidence" value="ECO:0007669"/>
    <property type="project" value="UniProtKB-UniRule"/>
</dbReference>
<keyword evidence="4" id="KW-1185">Reference proteome</keyword>
<comment type="pathway">
    <text evidence="2">Cofactor biosynthesis; biotin biosynthesis; biotin from 7,8-diaminononanoate: step 1/2.</text>
</comment>
<keyword evidence="1 2" id="KW-0093">Biotin biosynthesis</keyword>
<comment type="catalytic activity">
    <reaction evidence="2">
        <text>(7R,8S)-7,8-diammoniononanoate + CO2 + ATP = (4R,5S)-dethiobiotin + ADP + phosphate + 3 H(+)</text>
        <dbReference type="Rhea" id="RHEA:15805"/>
        <dbReference type="ChEBI" id="CHEBI:15378"/>
        <dbReference type="ChEBI" id="CHEBI:16526"/>
        <dbReference type="ChEBI" id="CHEBI:30616"/>
        <dbReference type="ChEBI" id="CHEBI:43474"/>
        <dbReference type="ChEBI" id="CHEBI:149469"/>
        <dbReference type="ChEBI" id="CHEBI:149473"/>
        <dbReference type="ChEBI" id="CHEBI:456216"/>
        <dbReference type="EC" id="6.3.3.3"/>
    </reaction>
</comment>
<dbReference type="Proteomes" id="UP000199397">
    <property type="component" value="Unassembled WGS sequence"/>
</dbReference>
<feature type="binding site" evidence="2">
    <location>
        <position position="60"/>
    </location>
    <ligand>
        <name>substrate</name>
    </ligand>
</feature>
<gene>
    <name evidence="2" type="primary">bioD</name>
    <name evidence="3" type="ORF">SAMN05660964_00617</name>
</gene>
<feature type="binding site" evidence="2">
    <location>
        <position position="130"/>
    </location>
    <ligand>
        <name>Mg(2+)</name>
        <dbReference type="ChEBI" id="CHEBI:18420"/>
    </ligand>
</feature>
<dbReference type="Pfam" id="PF13500">
    <property type="entry name" value="AAA_26"/>
    <property type="match status" value="1"/>
</dbReference>
<comment type="subcellular location">
    <subcellularLocation>
        <location evidence="2">Cytoplasm</location>
    </subcellularLocation>
</comment>
<dbReference type="EC" id="6.3.3.3" evidence="2"/>
<feature type="binding site" evidence="2">
    <location>
        <position position="70"/>
    </location>
    <ligand>
        <name>ATP</name>
        <dbReference type="ChEBI" id="CHEBI:30616"/>
    </ligand>
</feature>
<comment type="similarity">
    <text evidence="2">Belongs to the dethiobiotin synthetase family.</text>
</comment>
<comment type="subunit">
    <text evidence="2">Homodimer.</text>
</comment>
<dbReference type="AlphaFoldDB" id="A0A1H3XAU7"/>
<name>A0A1H3XAU7_9GAMM</name>
<evidence type="ECO:0000313" key="3">
    <source>
        <dbReference type="EMBL" id="SDZ95688.1"/>
    </source>
</evidence>
<dbReference type="CDD" id="cd03109">
    <property type="entry name" value="DTBS"/>
    <property type="match status" value="1"/>
</dbReference>
<keyword evidence="2" id="KW-0547">Nucleotide-binding</keyword>
<dbReference type="GO" id="GO:0009102">
    <property type="term" value="P:biotin biosynthetic process"/>
    <property type="evidence" value="ECO:0007669"/>
    <property type="project" value="UniProtKB-UniRule"/>
</dbReference>
<dbReference type="SUPFAM" id="SSF52540">
    <property type="entry name" value="P-loop containing nucleoside triphosphate hydrolases"/>
    <property type="match status" value="1"/>
</dbReference>
<feature type="active site" evidence="2">
    <location>
        <position position="56"/>
    </location>
</feature>
<feature type="binding site" evidence="2">
    <location>
        <position position="35"/>
    </location>
    <ligand>
        <name>Mg(2+)</name>
        <dbReference type="ChEBI" id="CHEBI:18420"/>
    </ligand>
</feature>
<evidence type="ECO:0000313" key="4">
    <source>
        <dbReference type="Proteomes" id="UP000199397"/>
    </source>
</evidence>
<dbReference type="PIRSF" id="PIRSF006755">
    <property type="entry name" value="DTB_synth"/>
    <property type="match status" value="1"/>
</dbReference>
<organism evidence="3 4">
    <name type="scientific">Thiothrix caldifontis</name>
    <dbReference type="NCBI Taxonomy" id="525918"/>
    <lineage>
        <taxon>Bacteria</taxon>
        <taxon>Pseudomonadati</taxon>
        <taxon>Pseudomonadota</taxon>
        <taxon>Gammaproteobacteria</taxon>
        <taxon>Thiotrichales</taxon>
        <taxon>Thiotrichaceae</taxon>
        <taxon>Thiothrix</taxon>
    </lineage>
</organism>
<dbReference type="InterPro" id="IPR027417">
    <property type="entry name" value="P-loop_NTPase"/>
</dbReference>
<keyword evidence="2" id="KW-0479">Metal-binding</keyword>
<keyword evidence="2" id="KW-0067">ATP-binding</keyword>
<dbReference type="GO" id="GO:0000287">
    <property type="term" value="F:magnesium ion binding"/>
    <property type="evidence" value="ECO:0007669"/>
    <property type="project" value="UniProtKB-UniRule"/>
</dbReference>
<dbReference type="PANTHER" id="PTHR43210:SF5">
    <property type="entry name" value="DETHIOBIOTIN SYNTHETASE"/>
    <property type="match status" value="1"/>
</dbReference>
<protein>
    <recommendedName>
        <fullName evidence="2">ATP-dependent dethiobiotin synthetase BioD</fullName>
        <ecNumber evidence="2">6.3.3.3</ecNumber>
    </recommendedName>
    <alternativeName>
        <fullName evidence="2">DTB synthetase</fullName>
        <shortName evidence="2">DTBS</shortName>
    </alternativeName>
    <alternativeName>
        <fullName evidence="2">Dethiobiotin synthase</fullName>
    </alternativeName>
</protein>
<keyword evidence="2" id="KW-0436">Ligase</keyword>
<dbReference type="PANTHER" id="PTHR43210">
    <property type="entry name" value="DETHIOBIOTIN SYNTHETASE"/>
    <property type="match status" value="1"/>
</dbReference>
<dbReference type="InterPro" id="IPR004472">
    <property type="entry name" value="DTB_synth_BioD"/>
</dbReference>
<dbReference type="STRING" id="525918.SAMN05660964_00617"/>
<sequence length="219" mass="23718">MGMIAPTLAQWLDDSGMSTSNGVFITGTDTGVGKTWVGTQLIRVMRVLGREVIPRKPVESGWVSDLKQTDAWQLADAAGLPLDNTICPYRFTAALAPPRAARQAGTTLGLQQLAATCPTRWETRQFLHVEGAGGFYSPIAHDGVNADLAQILGLPIILVAEDRVGCMNHVLLIAEAIQHRALRLAGIILNARQTPIAGMDNRHDLQQYLDIPIMQFPCA</sequence>
<evidence type="ECO:0000256" key="1">
    <source>
        <dbReference type="ARBA" id="ARBA00022756"/>
    </source>
</evidence>
<dbReference type="GO" id="GO:0005829">
    <property type="term" value="C:cytosol"/>
    <property type="evidence" value="ECO:0007669"/>
    <property type="project" value="TreeGrafter"/>
</dbReference>
<comment type="caution">
    <text evidence="2">Lacks conserved residue(s) required for the propagation of feature annotation.</text>
</comment>
<dbReference type="UniPathway" id="UPA00078">
    <property type="reaction ID" value="UER00161"/>
</dbReference>
<feature type="binding site" evidence="2">
    <location>
        <position position="70"/>
    </location>
    <ligand>
        <name>Mg(2+)</name>
        <dbReference type="ChEBI" id="CHEBI:18420"/>
    </ligand>
</feature>
<keyword evidence="2" id="KW-0460">Magnesium</keyword>
<accession>A0A1H3XAU7</accession>
<dbReference type="EMBL" id="FNQP01000003">
    <property type="protein sequence ID" value="SDZ95688.1"/>
    <property type="molecule type" value="Genomic_DNA"/>
</dbReference>
<dbReference type="HAMAP" id="MF_00336">
    <property type="entry name" value="BioD"/>
    <property type="match status" value="1"/>
</dbReference>
<feature type="binding site" evidence="2">
    <location>
        <begin position="130"/>
        <end position="133"/>
    </location>
    <ligand>
        <name>ATP</name>
        <dbReference type="ChEBI" id="CHEBI:30616"/>
    </ligand>
</feature>
<comment type="cofactor">
    <cofactor evidence="2">
        <name>Mg(2+)</name>
        <dbReference type="ChEBI" id="CHEBI:18420"/>
    </cofactor>
</comment>
<evidence type="ECO:0000256" key="2">
    <source>
        <dbReference type="HAMAP-Rule" id="MF_00336"/>
    </source>
</evidence>
<dbReference type="OrthoDB" id="9802097at2"/>
<keyword evidence="2" id="KW-0963">Cytoplasm</keyword>